<gene>
    <name evidence="1" type="ORF">Me_995_000163</name>
</gene>
<proteinExistence type="predicted"/>
<dbReference type="EMBL" id="CP114370">
    <property type="protein sequence ID" value="WBP84200.1"/>
    <property type="molecule type" value="Genomic_DNA"/>
</dbReference>
<name>A0ACD4PHX6_9BACT</name>
<sequence length="141" mass="16729">MFQIKKKITKSKILATLLLSVFVGTIFYIVIKEVTKVSTKKEQETEEIIFDKPQKEYRSIFPEITSDFIQEIIEKDESGKVIFDEKLINKIFKSIFIRLNVFVGNIEFDYEIFEEDNKIVLYFKHINGEEILETKSYEIIL</sequence>
<accession>A0ACD4PHX6</accession>
<dbReference type="Proteomes" id="UP001213039">
    <property type="component" value="Chromosome"/>
</dbReference>
<reference evidence="1" key="1">
    <citation type="submission" date="2022-12" db="EMBL/GenBank/DDBJ databases">
        <authorList>
            <consortium name="Asia Pacific Centre for Animal Health"/>
            <person name="Klose S.M."/>
            <person name="Legione A.R."/>
            <person name="Monotti I."/>
            <person name="Bushell R."/>
            <person name="Marenda M.S."/>
            <person name="Sugiyama T."/>
            <person name="Browning G.F."/>
            <person name="Vaz P.K."/>
        </authorList>
    </citation>
    <scope>NUCLEOTIDE SEQUENCE</scope>
    <source>
        <strain evidence="1">Felid995</strain>
    </source>
</reference>
<evidence type="ECO:0000313" key="2">
    <source>
        <dbReference type="Proteomes" id="UP001213039"/>
    </source>
</evidence>
<protein>
    <submittedName>
        <fullName evidence="1">Uncharacterized protein</fullName>
    </submittedName>
</protein>
<organism evidence="1 2">
    <name type="scientific">Mycoplasmopsis edwardii</name>
    <dbReference type="NCBI Taxonomy" id="53558"/>
    <lineage>
        <taxon>Bacteria</taxon>
        <taxon>Bacillati</taxon>
        <taxon>Mycoplasmatota</taxon>
        <taxon>Mycoplasmoidales</taxon>
        <taxon>Metamycoplasmataceae</taxon>
        <taxon>Mycoplasmopsis</taxon>
    </lineage>
</organism>
<evidence type="ECO:0000313" key="1">
    <source>
        <dbReference type="EMBL" id="WBP84200.1"/>
    </source>
</evidence>
<keyword evidence="2" id="KW-1185">Reference proteome</keyword>